<evidence type="ECO:0000256" key="7">
    <source>
        <dbReference type="ARBA" id="ARBA00047343"/>
    </source>
</evidence>
<dbReference type="RefSeq" id="WP_127351070.1">
    <property type="nucleotide sequence ID" value="NZ_CP034791.1"/>
</dbReference>
<protein>
    <recommendedName>
        <fullName evidence="2">mannose-1-phosphate guanylyltransferase</fullName>
        <ecNumber evidence="2">2.7.7.13</ecNumber>
    </recommendedName>
</protein>
<feature type="domain" description="Nucleotidyl transferase" evidence="8">
    <location>
        <begin position="4"/>
        <end position="281"/>
    </location>
</feature>
<dbReference type="KEGG" id="ccha:ELD05_01395"/>
<comment type="catalytic activity">
    <reaction evidence="7">
        <text>alpha-D-mannose 1-phosphate + GTP + H(+) = GDP-alpha-D-mannose + diphosphate</text>
        <dbReference type="Rhea" id="RHEA:15229"/>
        <dbReference type="ChEBI" id="CHEBI:15378"/>
        <dbReference type="ChEBI" id="CHEBI:33019"/>
        <dbReference type="ChEBI" id="CHEBI:37565"/>
        <dbReference type="ChEBI" id="CHEBI:57527"/>
        <dbReference type="ChEBI" id="CHEBI:58409"/>
        <dbReference type="EC" id="2.7.7.13"/>
    </reaction>
</comment>
<dbReference type="SUPFAM" id="SSF159283">
    <property type="entry name" value="Guanosine diphospho-D-mannose pyrophosphorylase/mannose-6-phosphate isomerase linker domain"/>
    <property type="match status" value="1"/>
</dbReference>
<evidence type="ECO:0000256" key="1">
    <source>
        <dbReference type="ARBA" id="ARBA00006115"/>
    </source>
</evidence>
<dbReference type="AlphaFoldDB" id="A0A3T0D2F6"/>
<feature type="domain" description="MannoseP isomerase/GMP-like beta-helix" evidence="9">
    <location>
        <begin position="290"/>
        <end position="339"/>
    </location>
</feature>
<proteinExistence type="inferred from homology"/>
<keyword evidence="4 10" id="KW-0548">Nucleotidyltransferase</keyword>
<dbReference type="Proteomes" id="UP000282930">
    <property type="component" value="Chromosome"/>
</dbReference>
<dbReference type="GO" id="GO:0005525">
    <property type="term" value="F:GTP binding"/>
    <property type="evidence" value="ECO:0007669"/>
    <property type="project" value="UniProtKB-KW"/>
</dbReference>
<dbReference type="InterPro" id="IPR051161">
    <property type="entry name" value="Mannose-6P_isomerase_type2"/>
</dbReference>
<dbReference type="PANTHER" id="PTHR46390:SF1">
    <property type="entry name" value="MANNOSE-1-PHOSPHATE GUANYLYLTRANSFERASE"/>
    <property type="match status" value="1"/>
</dbReference>
<keyword evidence="3 10" id="KW-0808">Transferase</keyword>
<keyword evidence="11" id="KW-1185">Reference proteome</keyword>
<evidence type="ECO:0000313" key="10">
    <source>
        <dbReference type="EMBL" id="AZT89442.1"/>
    </source>
</evidence>
<dbReference type="Gene3D" id="3.90.550.10">
    <property type="entry name" value="Spore Coat Polysaccharide Biosynthesis Protein SpsA, Chain A"/>
    <property type="match status" value="1"/>
</dbReference>
<dbReference type="EC" id="2.7.7.13" evidence="2"/>
<dbReference type="InterPro" id="IPR049577">
    <property type="entry name" value="GMPP_N"/>
</dbReference>
<dbReference type="SUPFAM" id="SSF53448">
    <property type="entry name" value="Nucleotide-diphospho-sugar transferases"/>
    <property type="match status" value="1"/>
</dbReference>
<dbReference type="GO" id="GO:0009298">
    <property type="term" value="P:GDP-mannose biosynthetic process"/>
    <property type="evidence" value="ECO:0007669"/>
    <property type="project" value="TreeGrafter"/>
</dbReference>
<evidence type="ECO:0000256" key="3">
    <source>
        <dbReference type="ARBA" id="ARBA00022679"/>
    </source>
</evidence>
<dbReference type="Pfam" id="PF00483">
    <property type="entry name" value="NTP_transferase"/>
    <property type="match status" value="1"/>
</dbReference>
<name>A0A3T0D2F6_9FIRM</name>
<dbReference type="PANTHER" id="PTHR46390">
    <property type="entry name" value="MANNOSE-1-PHOSPHATE GUANYLYLTRANSFERASE"/>
    <property type="match status" value="1"/>
</dbReference>
<reference evidence="10 11" key="1">
    <citation type="submission" date="2018-12" db="EMBL/GenBank/DDBJ databases">
        <title>Genome sequence from the cellulolytic species, Caldicellulosiruptor changbaiensis.</title>
        <authorList>
            <person name="Blumer-Schuette S.E."/>
            <person name="Mendoza C."/>
        </authorList>
    </citation>
    <scope>NUCLEOTIDE SEQUENCE [LARGE SCALE GENOMIC DNA]</scope>
    <source>
        <strain evidence="10 11">CBS-Z</strain>
    </source>
</reference>
<dbReference type="InterPro" id="IPR054566">
    <property type="entry name" value="ManC/GMP-like_b-helix"/>
</dbReference>
<evidence type="ECO:0000256" key="5">
    <source>
        <dbReference type="ARBA" id="ARBA00022741"/>
    </source>
</evidence>
<comment type="similarity">
    <text evidence="1">Belongs to the mannose-6-phosphate isomerase type 2 family.</text>
</comment>
<dbReference type="InterPro" id="IPR005835">
    <property type="entry name" value="NTP_transferase_dom"/>
</dbReference>
<dbReference type="InterPro" id="IPR029044">
    <property type="entry name" value="Nucleotide-diphossugar_trans"/>
</dbReference>
<keyword evidence="6" id="KW-0342">GTP-binding</keyword>
<evidence type="ECO:0000313" key="11">
    <source>
        <dbReference type="Proteomes" id="UP000282930"/>
    </source>
</evidence>
<dbReference type="CDD" id="cd02509">
    <property type="entry name" value="GDP-M1P_Guanylyltransferase"/>
    <property type="match status" value="1"/>
</dbReference>
<evidence type="ECO:0000256" key="6">
    <source>
        <dbReference type="ARBA" id="ARBA00023134"/>
    </source>
</evidence>
<sequence>MEYACILSGGSGLRLWPKSRKSFPKQFLKLFGDKSFLEMTYDRIKKILPQDRIFIVTHINYRSHLKLLLPQVKDENLIFEPEQKETLACIALVCMHVLKKDPDSILGVFPSDHFISNIEKFEVNIKKGYELAKKGHIVCFGITPARAETNYGYIKKGKKIAEGLFLTERFIEKPDSKKAKYLIKSGYLWNSGIYIFKVSTFLRELKRYMPHYYDTFMRIFSAISNENYIEELKKGYKLLEKVSVDKAIMEKTKKLVVWISEFEWDDVGTWSAFERILRKDENGNVIKTEAIVSESKNCIIFSDKFVMALGVKDIILVSVEDAILICHKSKEREIKDIIQGIALNEKYKRFL</sequence>
<evidence type="ECO:0000259" key="8">
    <source>
        <dbReference type="Pfam" id="PF00483"/>
    </source>
</evidence>
<dbReference type="FunFam" id="3.90.550.10:FF:000046">
    <property type="entry name" value="Mannose-1-phosphate guanylyltransferase (GDP)"/>
    <property type="match status" value="1"/>
</dbReference>
<dbReference type="EMBL" id="CP034791">
    <property type="protein sequence ID" value="AZT89442.1"/>
    <property type="molecule type" value="Genomic_DNA"/>
</dbReference>
<evidence type="ECO:0000256" key="4">
    <source>
        <dbReference type="ARBA" id="ARBA00022695"/>
    </source>
</evidence>
<organism evidence="10 11">
    <name type="scientific">Caldicellulosiruptor changbaiensis</name>
    <dbReference type="NCBI Taxonomy" id="1222016"/>
    <lineage>
        <taxon>Bacteria</taxon>
        <taxon>Bacillati</taxon>
        <taxon>Bacillota</taxon>
        <taxon>Bacillota incertae sedis</taxon>
        <taxon>Caldicellulosiruptorales</taxon>
        <taxon>Caldicellulosiruptoraceae</taxon>
        <taxon>Caldicellulosiruptor</taxon>
    </lineage>
</organism>
<dbReference type="GO" id="GO:0004475">
    <property type="term" value="F:mannose-1-phosphate guanylyltransferase (GTP) activity"/>
    <property type="evidence" value="ECO:0007669"/>
    <property type="project" value="UniProtKB-EC"/>
</dbReference>
<dbReference type="Pfam" id="PF22640">
    <property type="entry name" value="ManC_GMP_beta-helix"/>
    <property type="match status" value="1"/>
</dbReference>
<accession>A0A3T0D2F6</accession>
<keyword evidence="5" id="KW-0547">Nucleotide-binding</keyword>
<evidence type="ECO:0000259" key="9">
    <source>
        <dbReference type="Pfam" id="PF22640"/>
    </source>
</evidence>
<evidence type="ECO:0000256" key="2">
    <source>
        <dbReference type="ARBA" id="ARBA00012387"/>
    </source>
</evidence>
<gene>
    <name evidence="10" type="ORF">ELD05_01395</name>
</gene>